<evidence type="ECO:0000313" key="6">
    <source>
        <dbReference type="EMBL" id="SDN35322.1"/>
    </source>
</evidence>
<dbReference type="GO" id="GO:0008234">
    <property type="term" value="F:cysteine-type peptidase activity"/>
    <property type="evidence" value="ECO:0007669"/>
    <property type="project" value="UniProtKB-KW"/>
</dbReference>
<dbReference type="InterPro" id="IPR038765">
    <property type="entry name" value="Papain-like_cys_pep_sf"/>
</dbReference>
<dbReference type="PANTHER" id="PTHR47359:SF3">
    <property type="entry name" value="NLP_P60 DOMAIN-CONTAINING PROTEIN-RELATED"/>
    <property type="match status" value="1"/>
</dbReference>
<evidence type="ECO:0000256" key="4">
    <source>
        <dbReference type="ARBA" id="ARBA00022807"/>
    </source>
</evidence>
<evidence type="ECO:0000256" key="3">
    <source>
        <dbReference type="ARBA" id="ARBA00022801"/>
    </source>
</evidence>
<keyword evidence="3" id="KW-0378">Hydrolase</keyword>
<keyword evidence="2" id="KW-0645">Protease</keyword>
<dbReference type="STRING" id="1137991.SAMN05660642_04644"/>
<feature type="domain" description="NlpC/P60" evidence="5">
    <location>
        <begin position="4"/>
        <end position="76"/>
    </location>
</feature>
<proteinExistence type="inferred from homology"/>
<keyword evidence="7" id="KW-1185">Reference proteome</keyword>
<evidence type="ECO:0000313" key="7">
    <source>
        <dbReference type="Proteomes" id="UP000198680"/>
    </source>
</evidence>
<organism evidence="6 7">
    <name type="scientific">Geodermatophilus siccatus</name>
    <dbReference type="NCBI Taxonomy" id="1137991"/>
    <lineage>
        <taxon>Bacteria</taxon>
        <taxon>Bacillati</taxon>
        <taxon>Actinomycetota</taxon>
        <taxon>Actinomycetes</taxon>
        <taxon>Geodermatophilales</taxon>
        <taxon>Geodermatophilaceae</taxon>
        <taxon>Geodermatophilus</taxon>
    </lineage>
</organism>
<dbReference type="AlphaFoldDB" id="A0A1H0AP23"/>
<accession>A0A1H0AP23</accession>
<protein>
    <submittedName>
        <fullName evidence="6">NlpC/P60 family protein</fullName>
    </submittedName>
</protein>
<dbReference type="Proteomes" id="UP000198680">
    <property type="component" value="Unassembled WGS sequence"/>
</dbReference>
<dbReference type="Gene3D" id="3.90.1720.10">
    <property type="entry name" value="endopeptidase domain like (from Nostoc punctiforme)"/>
    <property type="match status" value="1"/>
</dbReference>
<sequence>MPSSGKGAAAVAFALAQRGDRYVYGGNGPNAWDCSGLTVAAWKQAGVNLPRTSKAQSTFGTSVSRANLQPGDLVFY</sequence>
<gene>
    <name evidence="6" type="ORF">SAMN05660642_04644</name>
</gene>
<name>A0A1H0AP23_9ACTN</name>
<dbReference type="PROSITE" id="PS51935">
    <property type="entry name" value="NLPC_P60"/>
    <property type="match status" value="1"/>
</dbReference>
<dbReference type="InterPro" id="IPR000064">
    <property type="entry name" value="NLP_P60_dom"/>
</dbReference>
<comment type="similarity">
    <text evidence="1">Belongs to the peptidase C40 family.</text>
</comment>
<reference evidence="7" key="1">
    <citation type="submission" date="2016-10" db="EMBL/GenBank/DDBJ databases">
        <authorList>
            <person name="Varghese N."/>
            <person name="Submissions S."/>
        </authorList>
    </citation>
    <scope>NUCLEOTIDE SEQUENCE [LARGE SCALE GENOMIC DNA]</scope>
    <source>
        <strain evidence="7">DSM 45419</strain>
    </source>
</reference>
<evidence type="ECO:0000256" key="2">
    <source>
        <dbReference type="ARBA" id="ARBA00022670"/>
    </source>
</evidence>
<evidence type="ECO:0000256" key="1">
    <source>
        <dbReference type="ARBA" id="ARBA00007074"/>
    </source>
</evidence>
<evidence type="ECO:0000259" key="5">
    <source>
        <dbReference type="PROSITE" id="PS51935"/>
    </source>
</evidence>
<dbReference type="InterPro" id="IPR051794">
    <property type="entry name" value="PG_Endopeptidase_C40"/>
</dbReference>
<keyword evidence="4" id="KW-0788">Thiol protease</keyword>
<dbReference type="EMBL" id="FNHE01000017">
    <property type="protein sequence ID" value="SDN35322.1"/>
    <property type="molecule type" value="Genomic_DNA"/>
</dbReference>
<dbReference type="GO" id="GO:0006508">
    <property type="term" value="P:proteolysis"/>
    <property type="evidence" value="ECO:0007669"/>
    <property type="project" value="UniProtKB-KW"/>
</dbReference>
<dbReference type="SUPFAM" id="SSF54001">
    <property type="entry name" value="Cysteine proteinases"/>
    <property type="match status" value="1"/>
</dbReference>
<dbReference type="Pfam" id="PF00877">
    <property type="entry name" value="NLPC_P60"/>
    <property type="match status" value="1"/>
</dbReference>
<dbReference type="PANTHER" id="PTHR47359">
    <property type="entry name" value="PEPTIDOGLYCAN DL-ENDOPEPTIDASE CWLO"/>
    <property type="match status" value="1"/>
</dbReference>